<feature type="signal peptide" evidence="2">
    <location>
        <begin position="1"/>
        <end position="16"/>
    </location>
</feature>
<feature type="domain" description="Glycosyl hydrolases family 2 sugar binding" evidence="4">
    <location>
        <begin position="103"/>
        <end position="205"/>
    </location>
</feature>
<dbReference type="Gene3D" id="3.20.20.80">
    <property type="entry name" value="Glycosidases"/>
    <property type="match status" value="1"/>
</dbReference>
<feature type="domain" description="Glycoside hydrolase family 2 catalytic" evidence="3">
    <location>
        <begin position="311"/>
        <end position="487"/>
    </location>
</feature>
<evidence type="ECO:0000259" key="3">
    <source>
        <dbReference type="Pfam" id="PF02836"/>
    </source>
</evidence>
<evidence type="ECO:0008006" key="7">
    <source>
        <dbReference type="Google" id="ProtNLM"/>
    </source>
</evidence>
<keyword evidence="6" id="KW-1185">Reference proteome</keyword>
<dbReference type="Pfam" id="PF02836">
    <property type="entry name" value="Glyco_hydro_2_C"/>
    <property type="match status" value="1"/>
</dbReference>
<evidence type="ECO:0000256" key="2">
    <source>
        <dbReference type="SAM" id="SignalP"/>
    </source>
</evidence>
<name>A0ABR2KPV5_9EUKA</name>
<dbReference type="PANTHER" id="PTHR42732">
    <property type="entry name" value="BETA-GALACTOSIDASE"/>
    <property type="match status" value="1"/>
</dbReference>
<organism evidence="5 6">
    <name type="scientific">Tritrichomonas musculus</name>
    <dbReference type="NCBI Taxonomy" id="1915356"/>
    <lineage>
        <taxon>Eukaryota</taxon>
        <taxon>Metamonada</taxon>
        <taxon>Parabasalia</taxon>
        <taxon>Tritrichomonadida</taxon>
        <taxon>Tritrichomonadidae</taxon>
        <taxon>Tritrichomonas</taxon>
    </lineage>
</organism>
<evidence type="ECO:0000256" key="1">
    <source>
        <dbReference type="ARBA" id="ARBA00007401"/>
    </source>
</evidence>
<gene>
    <name evidence="5" type="ORF">M9Y10_030295</name>
</gene>
<dbReference type="InterPro" id="IPR008979">
    <property type="entry name" value="Galactose-bd-like_sf"/>
</dbReference>
<dbReference type="SUPFAM" id="SSF51445">
    <property type="entry name" value="(Trans)glycosidases"/>
    <property type="match status" value="1"/>
</dbReference>
<dbReference type="InterPro" id="IPR017853">
    <property type="entry name" value="GH"/>
</dbReference>
<dbReference type="Pfam" id="PF02837">
    <property type="entry name" value="Glyco_hydro_2_N"/>
    <property type="match status" value="1"/>
</dbReference>
<sequence length="605" mass="69447">MISFLALFFLMTKTNSVPEVDKSKLITLYTEWGEKLNKNEVLLEYPRPQFERDSYMNLNGVWHMAITDDKETNPSIDTEIVVPFSPETPLSGVQKQLLPGNVLWYERDFDLSGFHNKGRILLHFGAVDQFCEIFINDKKAGEHDGGYLPFDIDITEFIVDNKIKIRVRVVDDLDKDGAAYGKQKLSRGGIWYTATSGIWQTVWLESVPSAYLNNVKITPLFDLSSVEFIPEFVGDGPANGKIFLFDGDNQIAESQLTKGEKTVVAIDNFKEWTPENPFLYTIKYEYNGETIKSYFAMRKFSIDLDKDGYKRLFLNNKPYFQKGLLDQGYWSDGYYTAPSDEAIIFDITKMKKLGFNMLRKHIKIEPLRWYYHCDRLGMLVWQDAVSGGGPYSQMIISVLPFIGLDYISDSHYSIFGRSSEIGRKKYYRDLRSMINHLYNAPCICTWVPFNEAWGQFDAKVAVDEIKKIDQSRFIDHASGWHDQGVGDFRSLHVYFKSVRISGKDKYDRAIVLSEFGGYSYGVDGHVGSTSQFGYSKYKSKEDLNEGIKKLFEKEIIPQIQKGLSATVYTQVSDVEDEVNGLLTFDRKVCKADDEIFININNQLVL</sequence>
<dbReference type="InterPro" id="IPR036156">
    <property type="entry name" value="Beta-gal/glucu_dom_sf"/>
</dbReference>
<keyword evidence="2" id="KW-0732">Signal</keyword>
<evidence type="ECO:0000259" key="4">
    <source>
        <dbReference type="Pfam" id="PF02837"/>
    </source>
</evidence>
<comment type="similarity">
    <text evidence="1">Belongs to the glycosyl hydrolase 2 family.</text>
</comment>
<dbReference type="InterPro" id="IPR006104">
    <property type="entry name" value="Glyco_hydro_2_N"/>
</dbReference>
<dbReference type="PANTHER" id="PTHR42732:SF2">
    <property type="entry name" value="BETA-MANNOSIDASE"/>
    <property type="match status" value="1"/>
</dbReference>
<dbReference type="SUPFAM" id="SSF49303">
    <property type="entry name" value="beta-Galactosidase/glucuronidase domain"/>
    <property type="match status" value="1"/>
</dbReference>
<evidence type="ECO:0000313" key="5">
    <source>
        <dbReference type="EMBL" id="KAK8893038.1"/>
    </source>
</evidence>
<dbReference type="EMBL" id="JAPFFF010000004">
    <property type="protein sequence ID" value="KAK8893038.1"/>
    <property type="molecule type" value="Genomic_DNA"/>
</dbReference>
<protein>
    <recommendedName>
        <fullName evidence="7">Beta-galactosidase</fullName>
    </recommendedName>
</protein>
<dbReference type="InterPro" id="IPR051913">
    <property type="entry name" value="GH2_Domain-Containing"/>
</dbReference>
<dbReference type="Gene3D" id="2.60.120.260">
    <property type="entry name" value="Galactose-binding domain-like"/>
    <property type="match status" value="1"/>
</dbReference>
<proteinExistence type="inferred from homology"/>
<reference evidence="5 6" key="1">
    <citation type="submission" date="2024-04" db="EMBL/GenBank/DDBJ databases">
        <title>Tritrichomonas musculus Genome.</title>
        <authorList>
            <person name="Alves-Ferreira E."/>
            <person name="Grigg M."/>
            <person name="Lorenzi H."/>
            <person name="Galac M."/>
        </authorList>
    </citation>
    <scope>NUCLEOTIDE SEQUENCE [LARGE SCALE GENOMIC DNA]</scope>
    <source>
        <strain evidence="5 6">EAF2021</strain>
    </source>
</reference>
<dbReference type="InterPro" id="IPR006103">
    <property type="entry name" value="Glyco_hydro_2_cat"/>
</dbReference>
<evidence type="ECO:0000313" key="6">
    <source>
        <dbReference type="Proteomes" id="UP001470230"/>
    </source>
</evidence>
<dbReference type="SUPFAM" id="SSF49785">
    <property type="entry name" value="Galactose-binding domain-like"/>
    <property type="match status" value="1"/>
</dbReference>
<accession>A0ABR2KPV5</accession>
<feature type="chain" id="PRO_5045948663" description="Beta-galactosidase" evidence="2">
    <location>
        <begin position="17"/>
        <end position="605"/>
    </location>
</feature>
<dbReference type="Proteomes" id="UP001470230">
    <property type="component" value="Unassembled WGS sequence"/>
</dbReference>
<comment type="caution">
    <text evidence="5">The sequence shown here is derived from an EMBL/GenBank/DDBJ whole genome shotgun (WGS) entry which is preliminary data.</text>
</comment>